<reference evidence="1" key="1">
    <citation type="journal article" date="2015" name="PeerJ">
        <title>First genomic representation of candidate bacterial phylum KSB3 points to enhanced environmental sensing as a trigger of wastewater bulking.</title>
        <authorList>
            <person name="Sekiguchi Y."/>
            <person name="Ohashi A."/>
            <person name="Parks D.H."/>
            <person name="Yamauchi T."/>
            <person name="Tyson G.W."/>
            <person name="Hugenholtz P."/>
        </authorList>
    </citation>
    <scope>NUCLEOTIDE SEQUENCE [LARGE SCALE GENOMIC DNA]</scope>
</reference>
<name>A0A0S6W3J9_9BACT</name>
<evidence type="ECO:0000313" key="2">
    <source>
        <dbReference type="Proteomes" id="UP000030700"/>
    </source>
</evidence>
<organism evidence="1">
    <name type="scientific">Candidatus Moduliflexus flocculans</name>
    <dbReference type="NCBI Taxonomy" id="1499966"/>
    <lineage>
        <taxon>Bacteria</taxon>
        <taxon>Candidatus Moduliflexota</taxon>
        <taxon>Candidatus Moduliflexia</taxon>
        <taxon>Candidatus Moduliflexales</taxon>
        <taxon>Candidatus Moduliflexaceae</taxon>
    </lineage>
</organism>
<dbReference type="Proteomes" id="UP000030700">
    <property type="component" value="Unassembled WGS sequence"/>
</dbReference>
<keyword evidence="2" id="KW-1185">Reference proteome</keyword>
<sequence length="430" mass="48716">MKRTTYAHDPNMTLDVTSCANKRIILPFDEVTYSTLLQSRPAYKAFLAAQIQAHPELFPPTIQDGWTLHGLTDTSTKQGIRLRRIQTTADGEVWQIHSSFLMPYMTCDTATAEQILFLAKWAPDWALARVFKKDVMTIYRLRTSLGRYNLVGTTVKTPAALPTDVVADEKHSTLAGERVYIATTAGNNCFLGASISSEAGDEALTTAYRQFQHEAQQVQLAYQPTTVNTDGWSATRNAWKTLFPQVCVIQCFLHAVLGLKQVATNASHALYQQIVDVTWHVYHATTKRSFAQRVRRLREWGETLADSPLKGKLLKLCGKSPAFASAYDHPTSLRTSNMIDRLMQGMEKYLFAKSYFHGTLISAERGIRAYCLLTNFRPPAYNPIAHMTCRDKLSPFEQLNGFSYHENWLHNLLIATSCQEIYRFQQKKLE</sequence>
<proteinExistence type="predicted"/>
<protein>
    <recommendedName>
        <fullName evidence="3">MULE transposase domain-containing protein</fullName>
    </recommendedName>
</protein>
<gene>
    <name evidence="1" type="ORF">U14_04218</name>
</gene>
<accession>A0A0S6W3J9</accession>
<evidence type="ECO:0008006" key="3">
    <source>
        <dbReference type="Google" id="ProtNLM"/>
    </source>
</evidence>
<dbReference type="AlphaFoldDB" id="A0A0S6W3J9"/>
<dbReference type="HOGENOM" id="CLU_698094_0_0_0"/>
<dbReference type="EMBL" id="DF820459">
    <property type="protein sequence ID" value="GAK52959.1"/>
    <property type="molecule type" value="Genomic_DNA"/>
</dbReference>
<dbReference type="STRING" id="1499966.U14_04218"/>
<evidence type="ECO:0000313" key="1">
    <source>
        <dbReference type="EMBL" id="GAK52959.1"/>
    </source>
</evidence>